<gene>
    <name evidence="3" type="ORF">EA797_09300</name>
</gene>
<dbReference type="Pfam" id="PF09832">
    <property type="entry name" value="DUF2059"/>
    <property type="match status" value="1"/>
</dbReference>
<reference evidence="3 4" key="1">
    <citation type="submission" date="2018-10" db="EMBL/GenBank/DDBJ databases">
        <title>Pseudomonas zhaodongensis NEAU-ST5-21(T) genome.</title>
        <authorList>
            <person name="Peng J."/>
            <person name="Liu Z.-P."/>
        </authorList>
    </citation>
    <scope>NUCLEOTIDE SEQUENCE [LARGE SCALE GENOMIC DNA]</scope>
    <source>
        <strain evidence="3 4">NEAU-ST5-21</strain>
    </source>
</reference>
<feature type="domain" description="DUF2059" evidence="2">
    <location>
        <begin position="108"/>
        <end position="166"/>
    </location>
</feature>
<feature type="signal peptide" evidence="1">
    <location>
        <begin position="1"/>
        <end position="39"/>
    </location>
</feature>
<keyword evidence="1" id="KW-0732">Signal</keyword>
<evidence type="ECO:0000259" key="2">
    <source>
        <dbReference type="Pfam" id="PF09832"/>
    </source>
</evidence>
<dbReference type="OrthoDB" id="490569at2"/>
<protein>
    <submittedName>
        <fullName evidence="3">DUF2059 domain-containing protein</fullName>
    </submittedName>
</protein>
<accession>A0A3M2HTC6</accession>
<evidence type="ECO:0000256" key="1">
    <source>
        <dbReference type="SAM" id="SignalP"/>
    </source>
</evidence>
<feature type="chain" id="PRO_5018253873" evidence="1">
    <location>
        <begin position="40"/>
        <end position="184"/>
    </location>
</feature>
<dbReference type="AlphaFoldDB" id="A0A3M2HTC6"/>
<evidence type="ECO:0000313" key="4">
    <source>
        <dbReference type="Proteomes" id="UP000269774"/>
    </source>
</evidence>
<dbReference type="EMBL" id="RFFM01000002">
    <property type="protein sequence ID" value="RMH90649.1"/>
    <property type="molecule type" value="Genomic_DNA"/>
</dbReference>
<dbReference type="InterPro" id="IPR018637">
    <property type="entry name" value="DUF2059"/>
</dbReference>
<evidence type="ECO:0000313" key="3">
    <source>
        <dbReference type="EMBL" id="RMH90649.1"/>
    </source>
</evidence>
<name>A0A3M2HTC6_9GAMM</name>
<dbReference type="Proteomes" id="UP000269774">
    <property type="component" value="Unassembled WGS sequence"/>
</dbReference>
<comment type="caution">
    <text evidence="3">The sequence shown here is derived from an EMBL/GenBank/DDBJ whole genome shotgun (WGS) entry which is preliminary data.</text>
</comment>
<sequence>MRAPRTSRLRTSKLRAFGLRTFGLCGVLSMALVAGHASADSASHAAQAERFLELVNADRISVPVYAQVQQMFAERFAQTQAPESKRALLERYQTKADAALDKAIGWKQVKPDLIALYTDTFSEAELSRLNEFYDSELGKKMLTQLPQLNARSAQVTQAKLQEVVPQVNKLLADMTAELDTQKKP</sequence>
<keyword evidence="4" id="KW-1185">Reference proteome</keyword>
<proteinExistence type="predicted"/>
<organism evidence="3 4">
    <name type="scientific">Stutzerimonas zhaodongensis</name>
    <dbReference type="NCBI Taxonomy" id="1176257"/>
    <lineage>
        <taxon>Bacteria</taxon>
        <taxon>Pseudomonadati</taxon>
        <taxon>Pseudomonadota</taxon>
        <taxon>Gammaproteobacteria</taxon>
        <taxon>Pseudomonadales</taxon>
        <taxon>Pseudomonadaceae</taxon>
        <taxon>Stutzerimonas</taxon>
    </lineage>
</organism>